<feature type="region of interest" description="Disordered" evidence="1">
    <location>
        <begin position="68"/>
        <end position="130"/>
    </location>
</feature>
<sequence>MKGILMNTEKDNPASDPRATLNERQASEPGTAEGAEFPSARYFQIHFDYLNERLRDLRHRLNTLQQQISDFQRGSDHDQAEENKPQSTRTIGNAVDGTPKHGGTAPYSATRPSVGPTISLQRVDKRRKPR</sequence>
<keyword evidence="3" id="KW-1185">Reference proteome</keyword>
<dbReference type="EMBL" id="OX458333">
    <property type="protein sequence ID" value="CAI8767790.1"/>
    <property type="molecule type" value="Genomic_DNA"/>
</dbReference>
<proteinExistence type="predicted"/>
<name>A0ABM9HYR2_9GAMM</name>
<accession>A0ABM9HYR2</accession>
<evidence type="ECO:0000313" key="2">
    <source>
        <dbReference type="EMBL" id="CAI8767790.1"/>
    </source>
</evidence>
<gene>
    <name evidence="2" type="ORF">MSZNOR_0968</name>
</gene>
<organism evidence="2 3">
    <name type="scientific">Methylocaldum szegediense</name>
    <dbReference type="NCBI Taxonomy" id="73780"/>
    <lineage>
        <taxon>Bacteria</taxon>
        <taxon>Pseudomonadati</taxon>
        <taxon>Pseudomonadota</taxon>
        <taxon>Gammaproteobacteria</taxon>
        <taxon>Methylococcales</taxon>
        <taxon>Methylococcaceae</taxon>
        <taxon>Methylocaldum</taxon>
    </lineage>
</organism>
<feature type="compositionally biased region" description="Basic and acidic residues" evidence="1">
    <location>
        <begin position="73"/>
        <end position="84"/>
    </location>
</feature>
<dbReference type="Proteomes" id="UP001162030">
    <property type="component" value="Chromosome"/>
</dbReference>
<evidence type="ECO:0000256" key="1">
    <source>
        <dbReference type="SAM" id="MobiDB-lite"/>
    </source>
</evidence>
<protein>
    <submittedName>
        <fullName evidence="2">Uncharacterized protein</fullName>
    </submittedName>
</protein>
<reference evidence="2 3" key="1">
    <citation type="submission" date="2023-03" db="EMBL/GenBank/DDBJ databases">
        <authorList>
            <person name="Pearce D."/>
        </authorList>
    </citation>
    <scope>NUCLEOTIDE SEQUENCE [LARGE SCALE GENOMIC DNA]</scope>
    <source>
        <strain evidence="2">Msz</strain>
    </source>
</reference>
<evidence type="ECO:0000313" key="3">
    <source>
        <dbReference type="Proteomes" id="UP001162030"/>
    </source>
</evidence>
<feature type="region of interest" description="Disordered" evidence="1">
    <location>
        <begin position="1"/>
        <end position="37"/>
    </location>
</feature>